<reference evidence="1" key="1">
    <citation type="journal article" date="2021" name="Int. J. Syst. Evol. Microbiol.">
        <title>Bradyrhizobium septentrionale sp. nov. (sv. septentrionale) and Bradyrhizobium quebecense sp. nov. (sv. septentrionale) associated with legumes native to Canada possess rearranged symbiosis genes and numerous insertion sequences.</title>
        <authorList>
            <person name="Bromfield E.S.P."/>
            <person name="Cloutier S."/>
        </authorList>
    </citation>
    <scope>NUCLEOTIDE SEQUENCE</scope>
    <source>
        <strain evidence="1">5S5</strain>
    </source>
</reference>
<name>A0ABZ2NZX6_9BRAD</name>
<protein>
    <submittedName>
        <fullName evidence="1">Uncharacterized protein</fullName>
    </submittedName>
</protein>
<dbReference type="Proteomes" id="UP001432046">
    <property type="component" value="Chromosome"/>
</dbReference>
<accession>A0ABZ2NZX6</accession>
<organism evidence="1 2">
    <name type="scientific">Bradyrhizobium septentrionale</name>
    <dbReference type="NCBI Taxonomy" id="1404411"/>
    <lineage>
        <taxon>Bacteria</taxon>
        <taxon>Pseudomonadati</taxon>
        <taxon>Pseudomonadota</taxon>
        <taxon>Alphaproteobacteria</taxon>
        <taxon>Hyphomicrobiales</taxon>
        <taxon>Nitrobacteraceae</taxon>
        <taxon>Bradyrhizobium</taxon>
    </lineage>
</organism>
<keyword evidence="2" id="KW-1185">Reference proteome</keyword>
<evidence type="ECO:0000313" key="2">
    <source>
        <dbReference type="Proteomes" id="UP001432046"/>
    </source>
</evidence>
<gene>
    <name evidence="1" type="ORF">WDK88_01845</name>
</gene>
<dbReference type="EMBL" id="CP147711">
    <property type="protein sequence ID" value="WXC80423.1"/>
    <property type="molecule type" value="Genomic_DNA"/>
</dbReference>
<sequence length="65" mass="6991">MQLSTNFDFLTVHDAKLAQLASRAEDYFQDDPVTAIIKLRQFAELMAKLVADGSRGGGNAGHPAA</sequence>
<reference evidence="1" key="2">
    <citation type="submission" date="2024-03" db="EMBL/GenBank/DDBJ databases">
        <authorList>
            <person name="Bromfield E.S.P."/>
            <person name="Cloutier S."/>
        </authorList>
    </citation>
    <scope>NUCLEOTIDE SEQUENCE</scope>
    <source>
        <strain evidence="1">5S5</strain>
    </source>
</reference>
<evidence type="ECO:0000313" key="1">
    <source>
        <dbReference type="EMBL" id="WXC80423.1"/>
    </source>
</evidence>
<proteinExistence type="predicted"/>
<dbReference type="RefSeq" id="WP_338834039.1">
    <property type="nucleotide sequence ID" value="NZ_CP147711.1"/>
</dbReference>